<protein>
    <submittedName>
        <fullName evidence="4">GNAT family N-acetyltransferase</fullName>
        <ecNumber evidence="4">2.3.1.-</ecNumber>
    </submittedName>
</protein>
<comment type="caution">
    <text evidence="4">The sequence shown here is derived from an EMBL/GenBank/DDBJ whole genome shotgun (WGS) entry which is preliminary data.</text>
</comment>
<dbReference type="PROSITE" id="PS51186">
    <property type="entry name" value="GNAT"/>
    <property type="match status" value="1"/>
</dbReference>
<evidence type="ECO:0000313" key="4">
    <source>
        <dbReference type="EMBL" id="MBY8337340.1"/>
    </source>
</evidence>
<reference evidence="4 5" key="1">
    <citation type="submission" date="2021-07" db="EMBL/GenBank/DDBJ databases">
        <title>Alteriqipengyuania abyssalis NZ-12B nov, sp.nov isolated from deep sea sponge in pacific ocean.</title>
        <authorList>
            <person name="Tareen S."/>
            <person name="Wink J."/>
        </authorList>
    </citation>
    <scope>NUCLEOTIDE SEQUENCE [LARGE SCALE GENOMIC DNA]</scope>
    <source>
        <strain evidence="4 5">NZ-12B</strain>
    </source>
</reference>
<evidence type="ECO:0000259" key="3">
    <source>
        <dbReference type="PROSITE" id="PS51186"/>
    </source>
</evidence>
<sequence length="160" mass="17165">MSADGVSEAAIDAIMRIMDAAFDPQWGEAWNRSQVASALILSHTHASLLGLDGTLPADPADAVGFAIVRAAPGEEEILLIAVEPGARRRGVGRALIAMLAANARLRGAERLFLEMRENNPARSLYESNGFAPIGRRKNYYRLGDGARMDAITFGLDLTAE</sequence>
<feature type="domain" description="N-acetyltransferase" evidence="3">
    <location>
        <begin position="1"/>
        <end position="158"/>
    </location>
</feature>
<proteinExistence type="predicted"/>
<accession>A0ABS7PE44</accession>
<evidence type="ECO:0000313" key="5">
    <source>
        <dbReference type="Proteomes" id="UP000759298"/>
    </source>
</evidence>
<evidence type="ECO:0000256" key="1">
    <source>
        <dbReference type="ARBA" id="ARBA00022679"/>
    </source>
</evidence>
<gene>
    <name evidence="4" type="ORF">KYN89_09775</name>
</gene>
<dbReference type="Proteomes" id="UP000759298">
    <property type="component" value="Unassembled WGS sequence"/>
</dbReference>
<dbReference type="InterPro" id="IPR050680">
    <property type="entry name" value="YpeA/RimI_acetyltransf"/>
</dbReference>
<dbReference type="EMBL" id="JAHWXP010000002">
    <property type="protein sequence ID" value="MBY8337340.1"/>
    <property type="molecule type" value="Genomic_DNA"/>
</dbReference>
<keyword evidence="1 4" id="KW-0808">Transferase</keyword>
<dbReference type="GO" id="GO:0016746">
    <property type="term" value="F:acyltransferase activity"/>
    <property type="evidence" value="ECO:0007669"/>
    <property type="project" value="UniProtKB-KW"/>
</dbReference>
<dbReference type="CDD" id="cd04301">
    <property type="entry name" value="NAT_SF"/>
    <property type="match status" value="1"/>
</dbReference>
<dbReference type="InterPro" id="IPR016181">
    <property type="entry name" value="Acyl_CoA_acyltransferase"/>
</dbReference>
<keyword evidence="2 4" id="KW-0012">Acyltransferase</keyword>
<name>A0ABS7PE44_9SPHN</name>
<dbReference type="PANTHER" id="PTHR43420">
    <property type="entry name" value="ACETYLTRANSFERASE"/>
    <property type="match status" value="1"/>
</dbReference>
<evidence type="ECO:0000256" key="2">
    <source>
        <dbReference type="ARBA" id="ARBA00023315"/>
    </source>
</evidence>
<dbReference type="RefSeq" id="WP_222824852.1">
    <property type="nucleotide sequence ID" value="NZ_JAHWXP010000002.1"/>
</dbReference>
<organism evidence="4 5">
    <name type="scientific">Alteriqipengyuania abyssalis</name>
    <dbReference type="NCBI Taxonomy" id="2860200"/>
    <lineage>
        <taxon>Bacteria</taxon>
        <taxon>Pseudomonadati</taxon>
        <taxon>Pseudomonadota</taxon>
        <taxon>Alphaproteobacteria</taxon>
        <taxon>Sphingomonadales</taxon>
        <taxon>Erythrobacteraceae</taxon>
        <taxon>Alteriqipengyuania</taxon>
    </lineage>
</organism>
<dbReference type="PANTHER" id="PTHR43420:SF44">
    <property type="entry name" value="ACETYLTRANSFERASE YPEA"/>
    <property type="match status" value="1"/>
</dbReference>
<dbReference type="SUPFAM" id="SSF55729">
    <property type="entry name" value="Acyl-CoA N-acyltransferases (Nat)"/>
    <property type="match status" value="1"/>
</dbReference>
<dbReference type="EC" id="2.3.1.-" evidence="4"/>
<dbReference type="InterPro" id="IPR000182">
    <property type="entry name" value="GNAT_dom"/>
</dbReference>
<dbReference type="Gene3D" id="3.40.630.30">
    <property type="match status" value="1"/>
</dbReference>
<keyword evidence="5" id="KW-1185">Reference proteome</keyword>
<dbReference type="Pfam" id="PF13508">
    <property type="entry name" value="Acetyltransf_7"/>
    <property type="match status" value="1"/>
</dbReference>